<keyword evidence="1" id="KW-0732">Signal</keyword>
<proteinExistence type="predicted"/>
<dbReference type="STRING" id="1185876.BN8_01722"/>
<evidence type="ECO:0000313" key="3">
    <source>
        <dbReference type="Proteomes" id="UP000009309"/>
    </source>
</evidence>
<dbReference type="eggNOG" id="ENOG5032ZT7">
    <property type="taxonomic scope" value="Bacteria"/>
</dbReference>
<feature type="chain" id="PRO_5003658377" description="Lipocalin-like domain-containing protein" evidence="1">
    <location>
        <begin position="34"/>
        <end position="175"/>
    </location>
</feature>
<keyword evidence="3" id="KW-1185">Reference proteome</keyword>
<name>I2GFM9_9BACT</name>
<feature type="signal peptide" evidence="1">
    <location>
        <begin position="1"/>
        <end position="33"/>
    </location>
</feature>
<dbReference type="EMBL" id="CAIT01000005">
    <property type="protein sequence ID" value="CCH52704.1"/>
    <property type="molecule type" value="Genomic_DNA"/>
</dbReference>
<reference evidence="2 3" key="1">
    <citation type="journal article" date="2012" name="J. Bacteriol.">
        <title>Genome Sequence of the Filamentous Bacterium Fibrisoma limi BUZ 3T.</title>
        <authorList>
            <person name="Filippini M."/>
            <person name="Qi W."/>
            <person name="Jaenicke S."/>
            <person name="Goesmann A."/>
            <person name="Smits T.H."/>
            <person name="Bagheri H.C."/>
        </authorList>
    </citation>
    <scope>NUCLEOTIDE SEQUENCE [LARGE SCALE GENOMIC DNA]</scope>
    <source>
        <strain evidence="3">BUZ 3T</strain>
    </source>
</reference>
<sequence>MTQTNMTTPYAFRPLRNLFLALCFIGFCTTACKKSGSGSGEIDPRDQYVGTYDGGYTTQTLLNNALPYSDEAGKVTIAVSKSQAVDELYLDFTFNSTTKERRTAQLTENKFTITDKQSETIYFGTDSKGSPVGYDAAYTANGQFTENNLLITTKSEARAVSQLLTKNGSITCTKK</sequence>
<dbReference type="AlphaFoldDB" id="I2GFM9"/>
<protein>
    <recommendedName>
        <fullName evidence="4">Lipocalin-like domain-containing protein</fullName>
    </recommendedName>
</protein>
<evidence type="ECO:0000313" key="2">
    <source>
        <dbReference type="EMBL" id="CCH52704.1"/>
    </source>
</evidence>
<organism evidence="2 3">
    <name type="scientific">Fibrisoma limi BUZ 3</name>
    <dbReference type="NCBI Taxonomy" id="1185876"/>
    <lineage>
        <taxon>Bacteria</taxon>
        <taxon>Pseudomonadati</taxon>
        <taxon>Bacteroidota</taxon>
        <taxon>Cytophagia</taxon>
        <taxon>Cytophagales</taxon>
        <taxon>Spirosomataceae</taxon>
        <taxon>Fibrisoma</taxon>
    </lineage>
</organism>
<gene>
    <name evidence="2" type="ORF">BN8_01722</name>
</gene>
<evidence type="ECO:0008006" key="4">
    <source>
        <dbReference type="Google" id="ProtNLM"/>
    </source>
</evidence>
<evidence type="ECO:0000256" key="1">
    <source>
        <dbReference type="SAM" id="SignalP"/>
    </source>
</evidence>
<comment type="caution">
    <text evidence="2">The sequence shown here is derived from an EMBL/GenBank/DDBJ whole genome shotgun (WGS) entry which is preliminary data.</text>
</comment>
<dbReference type="Proteomes" id="UP000009309">
    <property type="component" value="Unassembled WGS sequence"/>
</dbReference>
<accession>I2GFM9</accession>